<sequence>MAFLFRNSRIVLPLSSLLILSFYSTALAQTSGIATFYTPPYMPSACYGYEDQGVMIAAASDAFWNGGAACGQYYQVTCVSGTNAGVPFPCQGSQSVVDHCPPGSCRGTIDLSQEAYASVADTASGAINVYYQHFNYVFKCVCAGFEDLMGAMKIGDLKID</sequence>
<keyword evidence="2" id="KW-1185">Reference proteome</keyword>
<reference evidence="2" key="1">
    <citation type="journal article" date="2023" name="G3 (Bethesda)">
        <title>Genome assembly and association tests identify interacting loci associated with vigor, precocity, and sex in interspecific pistachio rootstocks.</title>
        <authorList>
            <person name="Palmer W."/>
            <person name="Jacygrad E."/>
            <person name="Sagayaradj S."/>
            <person name="Cavanaugh K."/>
            <person name="Han R."/>
            <person name="Bertier L."/>
            <person name="Beede B."/>
            <person name="Kafkas S."/>
            <person name="Golino D."/>
            <person name="Preece J."/>
            <person name="Michelmore R."/>
        </authorList>
    </citation>
    <scope>NUCLEOTIDE SEQUENCE [LARGE SCALE GENOMIC DNA]</scope>
</reference>
<dbReference type="Proteomes" id="UP001163603">
    <property type="component" value="Chromosome 8"/>
</dbReference>
<gene>
    <name evidence="1" type="ORF">Pint_12593</name>
</gene>
<name>A0ACC0Y8B2_9ROSI</name>
<dbReference type="EMBL" id="CM047743">
    <property type="protein sequence ID" value="KAJ0030859.1"/>
    <property type="molecule type" value="Genomic_DNA"/>
</dbReference>
<organism evidence="1 2">
    <name type="scientific">Pistacia integerrima</name>
    <dbReference type="NCBI Taxonomy" id="434235"/>
    <lineage>
        <taxon>Eukaryota</taxon>
        <taxon>Viridiplantae</taxon>
        <taxon>Streptophyta</taxon>
        <taxon>Embryophyta</taxon>
        <taxon>Tracheophyta</taxon>
        <taxon>Spermatophyta</taxon>
        <taxon>Magnoliopsida</taxon>
        <taxon>eudicotyledons</taxon>
        <taxon>Gunneridae</taxon>
        <taxon>Pentapetalae</taxon>
        <taxon>rosids</taxon>
        <taxon>malvids</taxon>
        <taxon>Sapindales</taxon>
        <taxon>Anacardiaceae</taxon>
        <taxon>Pistacia</taxon>
    </lineage>
</organism>
<evidence type="ECO:0000313" key="1">
    <source>
        <dbReference type="EMBL" id="KAJ0030859.1"/>
    </source>
</evidence>
<proteinExistence type="predicted"/>
<accession>A0ACC0Y8B2</accession>
<evidence type="ECO:0000313" key="2">
    <source>
        <dbReference type="Proteomes" id="UP001163603"/>
    </source>
</evidence>
<comment type="caution">
    <text evidence="1">The sequence shown here is derived from an EMBL/GenBank/DDBJ whole genome shotgun (WGS) entry which is preliminary data.</text>
</comment>
<protein>
    <submittedName>
        <fullName evidence="1">Uncharacterized protein</fullName>
    </submittedName>
</protein>